<dbReference type="EMBL" id="CAXITT010000857">
    <property type="protein sequence ID" value="CAL1546798.1"/>
    <property type="molecule type" value="Genomic_DNA"/>
</dbReference>
<comment type="caution">
    <text evidence="2">The sequence shown here is derived from an EMBL/GenBank/DDBJ whole genome shotgun (WGS) entry which is preliminary data.</text>
</comment>
<sequence>MIPLKKIKGILNTISTVSQKLGNRLEGFTHSLLQVLLGLAATLTAALEQRNMVLSGTVNLLKTLRHTVLIRLIEFFENFEDLDYSVKEIDAVFHAVVWPQSEKLVLEGVHHPTPLLKLFSFWSQCNRFLPLLTKTKDSEDLSSPLHAVFALLNAPAIDSSVATAILELVSCLLQSSEERDRGHQLPPLPEPYAYVPDTEERKLGEAILLTHIPMLLSYLQHSLR</sequence>
<feature type="domain" description="U3 small nucleolar RNA-associated protein 20 N-terminal" evidence="1">
    <location>
        <begin position="2"/>
        <end position="223"/>
    </location>
</feature>
<keyword evidence="3" id="KW-1185">Reference proteome</keyword>
<dbReference type="GO" id="GO:0030686">
    <property type="term" value="C:90S preribosome"/>
    <property type="evidence" value="ECO:0007669"/>
    <property type="project" value="TreeGrafter"/>
</dbReference>
<reference evidence="2 3" key="1">
    <citation type="submission" date="2024-04" db="EMBL/GenBank/DDBJ databases">
        <authorList>
            <consortium name="Genoscope - CEA"/>
            <person name="William W."/>
        </authorList>
    </citation>
    <scope>NUCLEOTIDE SEQUENCE [LARGE SCALE GENOMIC DNA]</scope>
</reference>
<dbReference type="InterPro" id="IPR052575">
    <property type="entry name" value="SSU_processome_comp_20"/>
</dbReference>
<dbReference type="Pfam" id="PF07539">
    <property type="entry name" value="UTP20_N"/>
    <property type="match status" value="1"/>
</dbReference>
<protein>
    <recommendedName>
        <fullName evidence="1">U3 small nucleolar RNA-associated protein 20 N-terminal domain-containing protein</fullName>
    </recommendedName>
</protein>
<accession>A0AAV2IJJ4</accession>
<evidence type="ECO:0000313" key="2">
    <source>
        <dbReference type="EMBL" id="CAL1546798.1"/>
    </source>
</evidence>
<dbReference type="AlphaFoldDB" id="A0AAV2IJJ4"/>
<feature type="non-terminal residue" evidence="2">
    <location>
        <position position="224"/>
    </location>
</feature>
<evidence type="ECO:0000259" key="1">
    <source>
        <dbReference type="Pfam" id="PF07539"/>
    </source>
</evidence>
<dbReference type="PANTHER" id="PTHR17695">
    <property type="entry name" value="SMALL SUBUNIT PROCESSOME COMPONENT 20 HOMOLOG"/>
    <property type="match status" value="1"/>
</dbReference>
<dbReference type="GO" id="GO:0032040">
    <property type="term" value="C:small-subunit processome"/>
    <property type="evidence" value="ECO:0007669"/>
    <property type="project" value="TreeGrafter"/>
</dbReference>
<dbReference type="PANTHER" id="PTHR17695:SF11">
    <property type="entry name" value="SMALL SUBUNIT PROCESSOME COMPONENT 20 HOMOLOG"/>
    <property type="match status" value="1"/>
</dbReference>
<gene>
    <name evidence="2" type="ORF">GSLYS_00020175001</name>
</gene>
<organism evidence="2 3">
    <name type="scientific">Lymnaea stagnalis</name>
    <name type="common">Great pond snail</name>
    <name type="synonym">Helix stagnalis</name>
    <dbReference type="NCBI Taxonomy" id="6523"/>
    <lineage>
        <taxon>Eukaryota</taxon>
        <taxon>Metazoa</taxon>
        <taxon>Spiralia</taxon>
        <taxon>Lophotrochozoa</taxon>
        <taxon>Mollusca</taxon>
        <taxon>Gastropoda</taxon>
        <taxon>Heterobranchia</taxon>
        <taxon>Euthyneura</taxon>
        <taxon>Panpulmonata</taxon>
        <taxon>Hygrophila</taxon>
        <taxon>Lymnaeoidea</taxon>
        <taxon>Lymnaeidae</taxon>
        <taxon>Lymnaea</taxon>
    </lineage>
</organism>
<dbReference type="InterPro" id="IPR011430">
    <property type="entry name" value="UTP20_N"/>
</dbReference>
<evidence type="ECO:0000313" key="3">
    <source>
        <dbReference type="Proteomes" id="UP001497497"/>
    </source>
</evidence>
<dbReference type="Proteomes" id="UP001497497">
    <property type="component" value="Unassembled WGS sequence"/>
</dbReference>
<proteinExistence type="predicted"/>
<name>A0AAV2IJJ4_LYMST</name>